<dbReference type="RefSeq" id="WP_201167790.1">
    <property type="nucleotide sequence ID" value="NZ_JAEPWM010000002.1"/>
</dbReference>
<dbReference type="Gene3D" id="1.10.357.10">
    <property type="entry name" value="Tetracycline Repressor, domain 2"/>
    <property type="match status" value="1"/>
</dbReference>
<feature type="region of interest" description="Disordered" evidence="3">
    <location>
        <begin position="1"/>
        <end position="30"/>
    </location>
</feature>
<dbReference type="InterPro" id="IPR041474">
    <property type="entry name" value="NicS_C"/>
</dbReference>
<dbReference type="Pfam" id="PF00440">
    <property type="entry name" value="TetR_N"/>
    <property type="match status" value="1"/>
</dbReference>
<evidence type="ECO:0000256" key="3">
    <source>
        <dbReference type="SAM" id="MobiDB-lite"/>
    </source>
</evidence>
<dbReference type="Proteomes" id="UP000630528">
    <property type="component" value="Unassembled WGS sequence"/>
</dbReference>
<dbReference type="EMBL" id="JAEPWM010000002">
    <property type="protein sequence ID" value="MBK6005891.1"/>
    <property type="molecule type" value="Genomic_DNA"/>
</dbReference>
<dbReference type="PANTHER" id="PTHR30328">
    <property type="entry name" value="TRANSCRIPTIONAL REPRESSOR"/>
    <property type="match status" value="1"/>
</dbReference>
<evidence type="ECO:0000313" key="6">
    <source>
        <dbReference type="Proteomes" id="UP000630528"/>
    </source>
</evidence>
<evidence type="ECO:0000256" key="2">
    <source>
        <dbReference type="PROSITE-ProRule" id="PRU00335"/>
    </source>
</evidence>
<dbReference type="GO" id="GO:0003677">
    <property type="term" value="F:DNA binding"/>
    <property type="evidence" value="ECO:0007669"/>
    <property type="project" value="UniProtKB-UniRule"/>
</dbReference>
<evidence type="ECO:0000259" key="4">
    <source>
        <dbReference type="PROSITE" id="PS50977"/>
    </source>
</evidence>
<dbReference type="InterPro" id="IPR050109">
    <property type="entry name" value="HTH-type_TetR-like_transc_reg"/>
</dbReference>
<organism evidence="5 6">
    <name type="scientific">Ramlibacter ginsenosidimutans</name>
    <dbReference type="NCBI Taxonomy" id="502333"/>
    <lineage>
        <taxon>Bacteria</taxon>
        <taxon>Pseudomonadati</taxon>
        <taxon>Pseudomonadota</taxon>
        <taxon>Betaproteobacteria</taxon>
        <taxon>Burkholderiales</taxon>
        <taxon>Comamonadaceae</taxon>
        <taxon>Ramlibacter</taxon>
    </lineage>
</organism>
<dbReference type="InterPro" id="IPR009057">
    <property type="entry name" value="Homeodomain-like_sf"/>
</dbReference>
<reference evidence="5" key="2">
    <citation type="submission" date="2021-01" db="EMBL/GenBank/DDBJ databases">
        <authorList>
            <person name="Kang M."/>
        </authorList>
    </citation>
    <scope>NUCLEOTIDE SEQUENCE</scope>
    <source>
        <strain evidence="5">KACC 17527</strain>
    </source>
</reference>
<proteinExistence type="predicted"/>
<feature type="compositionally biased region" description="Basic and acidic residues" evidence="3">
    <location>
        <begin position="18"/>
        <end position="30"/>
    </location>
</feature>
<keyword evidence="1 2" id="KW-0238">DNA-binding</keyword>
<reference evidence="5" key="1">
    <citation type="journal article" date="2012" name="J. Microbiol. Biotechnol.">
        <title>Ramlibacter ginsenosidimutans sp. nov., with ginsenoside-converting activity.</title>
        <authorList>
            <person name="Wang L."/>
            <person name="An D.S."/>
            <person name="Kim S.G."/>
            <person name="Jin F.X."/>
            <person name="Kim S.C."/>
            <person name="Lee S.T."/>
            <person name="Im W.T."/>
        </authorList>
    </citation>
    <scope>NUCLEOTIDE SEQUENCE</scope>
    <source>
        <strain evidence="5">KACC 17527</strain>
    </source>
</reference>
<dbReference type="SUPFAM" id="SSF48498">
    <property type="entry name" value="Tetracyclin repressor-like, C-terminal domain"/>
    <property type="match status" value="1"/>
</dbReference>
<accession>A0A934TQV2</accession>
<dbReference type="SUPFAM" id="SSF46689">
    <property type="entry name" value="Homeodomain-like"/>
    <property type="match status" value="1"/>
</dbReference>
<dbReference type="InterPro" id="IPR001647">
    <property type="entry name" value="HTH_TetR"/>
</dbReference>
<dbReference type="Pfam" id="PF17938">
    <property type="entry name" value="TetR_C_29"/>
    <property type="match status" value="1"/>
</dbReference>
<evidence type="ECO:0000313" key="5">
    <source>
        <dbReference type="EMBL" id="MBK6005891.1"/>
    </source>
</evidence>
<keyword evidence="6" id="KW-1185">Reference proteome</keyword>
<feature type="DNA-binding region" description="H-T-H motif" evidence="2">
    <location>
        <begin position="52"/>
        <end position="71"/>
    </location>
</feature>
<feature type="domain" description="HTH tetR-type" evidence="4">
    <location>
        <begin position="29"/>
        <end position="89"/>
    </location>
</feature>
<dbReference type="PRINTS" id="PR00455">
    <property type="entry name" value="HTHTETR"/>
</dbReference>
<protein>
    <submittedName>
        <fullName evidence="5">TetR family transcriptional regulator</fullName>
    </submittedName>
</protein>
<comment type="caution">
    <text evidence="5">The sequence shown here is derived from an EMBL/GenBank/DDBJ whole genome shotgun (WGS) entry which is preliminary data.</text>
</comment>
<sequence>MNELVHAKRATGRSAKPAVKEPTRTNDPERTKADILEVAAVEFGEKGLAGARIDEIAALTQTSKRMIYYYFGSKEGLYLAVLEESYKRVRDIEAELHLQDLEPEQALRRLVAFTFDHHLSHENYIRLVMSENIHRGQYIKQSKNIQALNVPAIAAIRHLYQRGLKAGVFRPGLDPVDIHASISALSFFNVSNRHTFGVIFKLDTRSPAYIAHRRDNVVEMVVRFMRAD</sequence>
<dbReference type="PROSITE" id="PS50977">
    <property type="entry name" value="HTH_TETR_2"/>
    <property type="match status" value="1"/>
</dbReference>
<name>A0A934TQV2_9BURK</name>
<dbReference type="AlphaFoldDB" id="A0A934TQV2"/>
<evidence type="ECO:0000256" key="1">
    <source>
        <dbReference type="ARBA" id="ARBA00023125"/>
    </source>
</evidence>
<dbReference type="PANTHER" id="PTHR30328:SF54">
    <property type="entry name" value="HTH-TYPE TRANSCRIPTIONAL REPRESSOR SCO4008"/>
    <property type="match status" value="1"/>
</dbReference>
<gene>
    <name evidence="5" type="ORF">JJB11_07270</name>
</gene>
<dbReference type="InterPro" id="IPR036271">
    <property type="entry name" value="Tet_transcr_reg_TetR-rel_C_sf"/>
</dbReference>